<sequence length="98" mass="10051">MSLGLLWLGLTLLGALQTQAQDSSSNLIPAPPLLRVPLQPDFQDDQLHDDLGLQPQHSLRGAAMTEGCGLSAPLPTGLPGEAEASGVGAVLSIPTDGM</sequence>
<dbReference type="EMBL" id="KB320843">
    <property type="protein sequence ID" value="ELW62006.1"/>
    <property type="molecule type" value="Genomic_DNA"/>
</dbReference>
<evidence type="ECO:0000256" key="1">
    <source>
        <dbReference type="SAM" id="SignalP"/>
    </source>
</evidence>
<feature type="signal peptide" evidence="1">
    <location>
        <begin position="1"/>
        <end position="20"/>
    </location>
</feature>
<name>L9KH31_TUPCH</name>
<reference evidence="3" key="1">
    <citation type="submission" date="2012-07" db="EMBL/GenBank/DDBJ databases">
        <title>Genome of the Chinese tree shrew, a rising model animal genetically related to primates.</title>
        <authorList>
            <person name="Zhang G."/>
            <person name="Fan Y."/>
            <person name="Yao Y."/>
            <person name="Huang Z."/>
        </authorList>
    </citation>
    <scope>NUCLEOTIDE SEQUENCE [LARGE SCALE GENOMIC DNA]</scope>
</reference>
<keyword evidence="1" id="KW-0732">Signal</keyword>
<dbReference type="AlphaFoldDB" id="L9KH31"/>
<keyword evidence="3" id="KW-1185">Reference proteome</keyword>
<protein>
    <submittedName>
        <fullName evidence="2">Neutrophil gelatinase-associated lipocalin</fullName>
    </submittedName>
</protein>
<organism evidence="2 3">
    <name type="scientific">Tupaia chinensis</name>
    <name type="common">Chinese tree shrew</name>
    <name type="synonym">Tupaia belangeri chinensis</name>
    <dbReference type="NCBI Taxonomy" id="246437"/>
    <lineage>
        <taxon>Eukaryota</taxon>
        <taxon>Metazoa</taxon>
        <taxon>Chordata</taxon>
        <taxon>Craniata</taxon>
        <taxon>Vertebrata</taxon>
        <taxon>Euteleostomi</taxon>
        <taxon>Mammalia</taxon>
        <taxon>Eutheria</taxon>
        <taxon>Euarchontoglires</taxon>
        <taxon>Scandentia</taxon>
        <taxon>Tupaiidae</taxon>
        <taxon>Tupaia</taxon>
    </lineage>
</organism>
<proteinExistence type="predicted"/>
<reference evidence="3" key="2">
    <citation type="journal article" date="2013" name="Nat. Commun.">
        <title>Genome of the Chinese tree shrew.</title>
        <authorList>
            <person name="Fan Y."/>
            <person name="Huang Z.Y."/>
            <person name="Cao C.C."/>
            <person name="Chen C.S."/>
            <person name="Chen Y.X."/>
            <person name="Fan D.D."/>
            <person name="He J."/>
            <person name="Hou H.L."/>
            <person name="Hu L."/>
            <person name="Hu X.T."/>
            <person name="Jiang X.T."/>
            <person name="Lai R."/>
            <person name="Lang Y.S."/>
            <person name="Liang B."/>
            <person name="Liao S.G."/>
            <person name="Mu D."/>
            <person name="Ma Y.Y."/>
            <person name="Niu Y.Y."/>
            <person name="Sun X.Q."/>
            <person name="Xia J.Q."/>
            <person name="Xiao J."/>
            <person name="Xiong Z.Q."/>
            <person name="Xu L."/>
            <person name="Yang L."/>
            <person name="Zhang Y."/>
            <person name="Zhao W."/>
            <person name="Zhao X.D."/>
            <person name="Zheng Y.T."/>
            <person name="Zhou J.M."/>
            <person name="Zhu Y.B."/>
            <person name="Zhang G.J."/>
            <person name="Wang J."/>
            <person name="Yao Y.G."/>
        </authorList>
    </citation>
    <scope>NUCLEOTIDE SEQUENCE [LARGE SCALE GENOMIC DNA]</scope>
</reference>
<gene>
    <name evidence="2" type="ORF">TREES_T100004270</name>
</gene>
<evidence type="ECO:0000313" key="2">
    <source>
        <dbReference type="EMBL" id="ELW62006.1"/>
    </source>
</evidence>
<accession>L9KH31</accession>
<dbReference type="STRING" id="246437.L9KH31"/>
<evidence type="ECO:0000313" key="3">
    <source>
        <dbReference type="Proteomes" id="UP000011518"/>
    </source>
</evidence>
<feature type="chain" id="PRO_5003999821" evidence="1">
    <location>
        <begin position="21"/>
        <end position="98"/>
    </location>
</feature>
<dbReference type="Proteomes" id="UP000011518">
    <property type="component" value="Unassembled WGS sequence"/>
</dbReference>
<dbReference type="InParanoid" id="L9KH31"/>